<evidence type="ECO:0000256" key="1">
    <source>
        <dbReference type="ARBA" id="ARBA00006336"/>
    </source>
</evidence>
<evidence type="ECO:0000256" key="2">
    <source>
        <dbReference type="ARBA" id="ARBA00022801"/>
    </source>
</evidence>
<dbReference type="PANTHER" id="PTHR43540">
    <property type="entry name" value="PEROXYUREIDOACRYLATE/UREIDOACRYLATE AMIDOHYDROLASE-RELATED"/>
    <property type="match status" value="1"/>
</dbReference>
<dbReference type="STRING" id="436010.A0A167TKL8"/>
<gene>
    <name evidence="4" type="ORF">FIBSPDRAFT_769568</name>
</gene>
<comment type="similarity">
    <text evidence="1">Belongs to the isochorismatase family.</text>
</comment>
<sequence>SDFLHPEERLVHVLQFNLIAGDTVSRLKELVAGARGSKILIYYGLHQQYEEGHHDGWKHMDLTHPNLKANKMFEKGSWGPGLYEGLESCEMKPFCRNEWSTYMTCFSPFSNTDLNYQLQQRDITNMVLTGPISETCFESTARYAYEL</sequence>
<dbReference type="Proteomes" id="UP000076532">
    <property type="component" value="Unassembled WGS sequence"/>
</dbReference>
<dbReference type="SUPFAM" id="SSF52499">
    <property type="entry name" value="Isochorismatase-like hydrolases"/>
    <property type="match status" value="1"/>
</dbReference>
<reference evidence="4 5" key="1">
    <citation type="journal article" date="2016" name="Mol. Biol. Evol.">
        <title>Comparative Genomics of Early-Diverging Mushroom-Forming Fungi Provides Insights into the Origins of Lignocellulose Decay Capabilities.</title>
        <authorList>
            <person name="Nagy L.G."/>
            <person name="Riley R."/>
            <person name="Tritt A."/>
            <person name="Adam C."/>
            <person name="Daum C."/>
            <person name="Floudas D."/>
            <person name="Sun H."/>
            <person name="Yadav J.S."/>
            <person name="Pangilinan J."/>
            <person name="Larsson K.H."/>
            <person name="Matsuura K."/>
            <person name="Barry K."/>
            <person name="Labutti K."/>
            <person name="Kuo R."/>
            <person name="Ohm R.A."/>
            <person name="Bhattacharya S.S."/>
            <person name="Shirouzu T."/>
            <person name="Yoshinaga Y."/>
            <person name="Martin F.M."/>
            <person name="Grigoriev I.V."/>
            <person name="Hibbett D.S."/>
        </authorList>
    </citation>
    <scope>NUCLEOTIDE SEQUENCE [LARGE SCALE GENOMIC DNA]</scope>
    <source>
        <strain evidence="4 5">CBS 109695</strain>
    </source>
</reference>
<dbReference type="GO" id="GO:0016787">
    <property type="term" value="F:hydrolase activity"/>
    <property type="evidence" value="ECO:0007669"/>
    <property type="project" value="UniProtKB-KW"/>
</dbReference>
<evidence type="ECO:0000313" key="4">
    <source>
        <dbReference type="EMBL" id="KZP03034.1"/>
    </source>
</evidence>
<dbReference type="InterPro" id="IPR000868">
    <property type="entry name" value="Isochorismatase-like_dom"/>
</dbReference>
<evidence type="ECO:0000313" key="5">
    <source>
        <dbReference type="Proteomes" id="UP000076532"/>
    </source>
</evidence>
<organism evidence="4 5">
    <name type="scientific">Athelia psychrophila</name>
    <dbReference type="NCBI Taxonomy" id="1759441"/>
    <lineage>
        <taxon>Eukaryota</taxon>
        <taxon>Fungi</taxon>
        <taxon>Dikarya</taxon>
        <taxon>Basidiomycota</taxon>
        <taxon>Agaricomycotina</taxon>
        <taxon>Agaricomycetes</taxon>
        <taxon>Agaricomycetidae</taxon>
        <taxon>Atheliales</taxon>
        <taxon>Atheliaceae</taxon>
        <taxon>Athelia</taxon>
    </lineage>
</organism>
<dbReference type="EMBL" id="KV418190">
    <property type="protein sequence ID" value="KZP03034.1"/>
    <property type="molecule type" value="Genomic_DNA"/>
</dbReference>
<dbReference type="PANTHER" id="PTHR43540:SF16">
    <property type="entry name" value="ISOCHORISMATASE-LIKE DOMAIN-CONTAINING PROTEIN"/>
    <property type="match status" value="1"/>
</dbReference>
<evidence type="ECO:0000259" key="3">
    <source>
        <dbReference type="Pfam" id="PF00857"/>
    </source>
</evidence>
<name>A0A167TKL8_9AGAM</name>
<dbReference type="InterPro" id="IPR050272">
    <property type="entry name" value="Isochorismatase-like_hydrls"/>
</dbReference>
<dbReference type="Pfam" id="PF00857">
    <property type="entry name" value="Isochorismatase"/>
    <property type="match status" value="1"/>
</dbReference>
<dbReference type="OrthoDB" id="3249428at2759"/>
<dbReference type="InterPro" id="IPR036380">
    <property type="entry name" value="Isochorismatase-like_sf"/>
</dbReference>
<keyword evidence="5" id="KW-1185">Reference proteome</keyword>
<dbReference type="Gene3D" id="3.40.50.850">
    <property type="entry name" value="Isochorismatase-like"/>
    <property type="match status" value="1"/>
</dbReference>
<feature type="non-terminal residue" evidence="4">
    <location>
        <position position="1"/>
    </location>
</feature>
<accession>A0A167TKL8</accession>
<dbReference type="AlphaFoldDB" id="A0A167TKL8"/>
<proteinExistence type="inferred from homology"/>
<protein>
    <recommendedName>
        <fullName evidence="3">Isochorismatase-like domain-containing protein</fullName>
    </recommendedName>
</protein>
<feature type="domain" description="Isochorismatase-like" evidence="3">
    <location>
        <begin position="22"/>
        <end position="146"/>
    </location>
</feature>
<keyword evidence="2" id="KW-0378">Hydrolase</keyword>